<organism evidence="2 3">
    <name type="scientific">Plutella xylostella</name>
    <name type="common">Diamondback moth</name>
    <name type="synonym">Plutella maculipennis</name>
    <dbReference type="NCBI Taxonomy" id="51655"/>
    <lineage>
        <taxon>Eukaryota</taxon>
        <taxon>Metazoa</taxon>
        <taxon>Ecdysozoa</taxon>
        <taxon>Arthropoda</taxon>
        <taxon>Hexapoda</taxon>
        <taxon>Insecta</taxon>
        <taxon>Pterygota</taxon>
        <taxon>Neoptera</taxon>
        <taxon>Endopterygota</taxon>
        <taxon>Lepidoptera</taxon>
        <taxon>Glossata</taxon>
        <taxon>Ditrysia</taxon>
        <taxon>Yponomeutoidea</taxon>
        <taxon>Plutellidae</taxon>
        <taxon>Plutella</taxon>
    </lineage>
</organism>
<evidence type="ECO:0000313" key="2">
    <source>
        <dbReference type="EMBL" id="KAG7304745.1"/>
    </source>
</evidence>
<gene>
    <name evidence="2" type="ORF">JYU34_010098</name>
</gene>
<protein>
    <submittedName>
        <fullName evidence="2">Uncharacterized protein</fullName>
    </submittedName>
</protein>
<feature type="compositionally biased region" description="Polar residues" evidence="1">
    <location>
        <begin position="78"/>
        <end position="88"/>
    </location>
</feature>
<dbReference type="EMBL" id="JAHIBW010000014">
    <property type="protein sequence ID" value="KAG7304745.1"/>
    <property type="molecule type" value="Genomic_DNA"/>
</dbReference>
<proteinExistence type="predicted"/>
<name>A0ABQ7QI64_PLUXY</name>
<evidence type="ECO:0000256" key="1">
    <source>
        <dbReference type="SAM" id="MobiDB-lite"/>
    </source>
</evidence>
<comment type="caution">
    <text evidence="2">The sequence shown here is derived from an EMBL/GenBank/DDBJ whole genome shotgun (WGS) entry which is preliminary data.</text>
</comment>
<keyword evidence="3" id="KW-1185">Reference proteome</keyword>
<accession>A0ABQ7QI64</accession>
<reference evidence="2 3" key="1">
    <citation type="submission" date="2021-06" db="EMBL/GenBank/DDBJ databases">
        <title>A haploid diamondback moth (Plutella xylostella L.) genome assembly resolves 31 chromosomes and identifies a diamide resistance mutation.</title>
        <authorList>
            <person name="Ward C.M."/>
            <person name="Perry K.D."/>
            <person name="Baker G."/>
            <person name="Powis K."/>
            <person name="Heckel D.G."/>
            <person name="Baxter S.W."/>
        </authorList>
    </citation>
    <scope>NUCLEOTIDE SEQUENCE [LARGE SCALE GENOMIC DNA]</scope>
    <source>
        <strain evidence="2 3">LV</strain>
        <tissue evidence="2">Single pupa</tissue>
    </source>
</reference>
<sequence length="88" mass="9268">MGAGQPYPALNAGASARDQMWTGDGGRAQKLVINDPQKLNPTTSAQDLQSLPALDANISARLSSPADTITQPGWMRQHNASPPMQITA</sequence>
<evidence type="ECO:0000313" key="3">
    <source>
        <dbReference type="Proteomes" id="UP000823941"/>
    </source>
</evidence>
<feature type="region of interest" description="Disordered" evidence="1">
    <location>
        <begin position="1"/>
        <end position="26"/>
    </location>
</feature>
<feature type="region of interest" description="Disordered" evidence="1">
    <location>
        <begin position="62"/>
        <end position="88"/>
    </location>
</feature>
<feature type="compositionally biased region" description="Polar residues" evidence="1">
    <location>
        <begin position="62"/>
        <end position="71"/>
    </location>
</feature>
<dbReference type="Proteomes" id="UP000823941">
    <property type="component" value="Chromosome 14"/>
</dbReference>